<dbReference type="Gene3D" id="3.60.21.10">
    <property type="match status" value="1"/>
</dbReference>
<dbReference type="PIRSF" id="PIRSF000887">
    <property type="entry name" value="Pesterase_MJ0037"/>
    <property type="match status" value="1"/>
</dbReference>
<evidence type="ECO:0000313" key="3">
    <source>
        <dbReference type="Proteomes" id="UP000239366"/>
    </source>
</evidence>
<sequence length="210" mass="23896">MNHRIQIGGQQMLMHPSGALFWEERSLLMLSDVHLGKISHFRKFGAAIPTQAVQENFILLRRLVEEFQPFQIVFLGDLFHSSLNKEWDLFEHWVQATPSELILVAGNHDIISPLRFEKIGLHYVEDWELGPFYLSHHPTDTSEHINICGHIHPAIVLRGSGRQSLRLPCFFLKPKQLILPALGAFTGSHSLKQGPKDRVFVLAEGEVIAL</sequence>
<dbReference type="InterPro" id="IPR024173">
    <property type="entry name" value="Pesterase_MJ0037-like"/>
</dbReference>
<proteinExistence type="predicted"/>
<dbReference type="PANTHER" id="PTHR39323">
    <property type="entry name" value="BLR1149 PROTEIN"/>
    <property type="match status" value="1"/>
</dbReference>
<dbReference type="Proteomes" id="UP000239366">
    <property type="component" value="Unassembled WGS sequence"/>
</dbReference>
<accession>A0A2S7T7X5</accession>
<name>A0A2S7T7X5_9FLAO</name>
<dbReference type="GO" id="GO:0016787">
    <property type="term" value="F:hydrolase activity"/>
    <property type="evidence" value="ECO:0007669"/>
    <property type="project" value="InterPro"/>
</dbReference>
<gene>
    <name evidence="2" type="ORF">BST99_10110</name>
</gene>
<dbReference type="InterPro" id="IPR004843">
    <property type="entry name" value="Calcineurin-like_PHP"/>
</dbReference>
<dbReference type="OrthoDB" id="9795838at2"/>
<dbReference type="RefSeq" id="WP_105001700.1">
    <property type="nucleotide sequence ID" value="NZ_MQVX01000001.1"/>
</dbReference>
<dbReference type="SUPFAM" id="SSF56300">
    <property type="entry name" value="Metallo-dependent phosphatases"/>
    <property type="match status" value="1"/>
</dbReference>
<protein>
    <submittedName>
        <fullName evidence="2">Metallophosphoesterase</fullName>
    </submittedName>
</protein>
<dbReference type="NCBIfam" id="TIGR04123">
    <property type="entry name" value="P_estr_lig_assc"/>
    <property type="match status" value="1"/>
</dbReference>
<feature type="domain" description="Calcineurin-like phosphoesterase" evidence="1">
    <location>
        <begin position="28"/>
        <end position="148"/>
    </location>
</feature>
<keyword evidence="3" id="KW-1185">Reference proteome</keyword>
<comment type="caution">
    <text evidence="2">The sequence shown here is derived from an EMBL/GenBank/DDBJ whole genome shotgun (WGS) entry which is preliminary data.</text>
</comment>
<dbReference type="AlphaFoldDB" id="A0A2S7T7X5"/>
<dbReference type="PANTHER" id="PTHR39323:SF1">
    <property type="entry name" value="BLR1149 PROTEIN"/>
    <property type="match status" value="1"/>
</dbReference>
<reference evidence="3" key="1">
    <citation type="submission" date="2016-11" db="EMBL/GenBank/DDBJ databases">
        <title>Trade-off between light-utilization and light-protection in marine flavobacteria.</title>
        <authorList>
            <person name="Kumagai Y."/>
            <person name="Yoshizawa S."/>
            <person name="Kogure K."/>
        </authorList>
    </citation>
    <scope>NUCLEOTIDE SEQUENCE [LARGE SCALE GENOMIC DNA]</scope>
    <source>
        <strain evidence="3">SG-18</strain>
    </source>
</reference>
<evidence type="ECO:0000259" key="1">
    <source>
        <dbReference type="Pfam" id="PF00149"/>
    </source>
</evidence>
<organism evidence="2 3">
    <name type="scientific">Aureicoccus marinus</name>
    <dbReference type="NCBI Taxonomy" id="754435"/>
    <lineage>
        <taxon>Bacteria</taxon>
        <taxon>Pseudomonadati</taxon>
        <taxon>Bacteroidota</taxon>
        <taxon>Flavobacteriia</taxon>
        <taxon>Flavobacteriales</taxon>
        <taxon>Flavobacteriaceae</taxon>
        <taxon>Aureicoccus</taxon>
    </lineage>
</organism>
<dbReference type="EMBL" id="MQVX01000001">
    <property type="protein sequence ID" value="PQJ16029.1"/>
    <property type="molecule type" value="Genomic_DNA"/>
</dbReference>
<dbReference type="InterPro" id="IPR029052">
    <property type="entry name" value="Metallo-depent_PP-like"/>
</dbReference>
<dbReference type="Pfam" id="PF00149">
    <property type="entry name" value="Metallophos"/>
    <property type="match status" value="1"/>
</dbReference>
<evidence type="ECO:0000313" key="2">
    <source>
        <dbReference type="EMBL" id="PQJ16029.1"/>
    </source>
</evidence>
<dbReference type="InterPro" id="IPR026336">
    <property type="entry name" value="PdeM-like"/>
</dbReference>